<keyword evidence="1" id="KW-1133">Transmembrane helix</keyword>
<dbReference type="RefSeq" id="WP_219474584.1">
    <property type="nucleotide sequence ID" value="NZ_BSCX01000003.1"/>
</dbReference>
<feature type="transmembrane region" description="Helical" evidence="1">
    <location>
        <begin position="12"/>
        <end position="31"/>
    </location>
</feature>
<sequence length="90" mass="10307">MKNLCFCWANKVIYVTSGFIVGSVLGTSLYFRSLLNEPKYFAQTTVKKGVNEVNKFLGTKLKSPTGKPSSSEEFLHWWFEFINGFNNKNK</sequence>
<evidence type="ECO:0000313" key="2">
    <source>
        <dbReference type="EMBL" id="QYC30872.1"/>
    </source>
</evidence>
<organism evidence="2 3">
    <name type="scientific">Paulownia witches'-broom phytoplasma</name>
    <dbReference type="NCBI Taxonomy" id="39647"/>
    <lineage>
        <taxon>Bacteria</taxon>
        <taxon>Bacillati</taxon>
        <taxon>Mycoplasmatota</taxon>
        <taxon>Mollicutes</taxon>
        <taxon>Acholeplasmatales</taxon>
        <taxon>Acholeplasmataceae</taxon>
        <taxon>Candidatus Phytoplasma</taxon>
        <taxon>16SrI (Aster yellows group)</taxon>
    </lineage>
</organism>
<evidence type="ECO:0000313" key="3">
    <source>
        <dbReference type="Proteomes" id="UP000825369"/>
    </source>
</evidence>
<dbReference type="Proteomes" id="UP000825369">
    <property type="component" value="Chromosome"/>
</dbReference>
<keyword evidence="1" id="KW-0472">Membrane</keyword>
<accession>A0ABX8TS21</accession>
<proteinExistence type="predicted"/>
<protein>
    <submittedName>
        <fullName evidence="2">Uncharacterized protein</fullName>
    </submittedName>
</protein>
<dbReference type="EMBL" id="CP066882">
    <property type="protein sequence ID" value="QYC30872.1"/>
    <property type="molecule type" value="Genomic_DNA"/>
</dbReference>
<keyword evidence="1" id="KW-0812">Transmembrane</keyword>
<evidence type="ECO:0000256" key="1">
    <source>
        <dbReference type="SAM" id="Phobius"/>
    </source>
</evidence>
<reference evidence="2 3" key="1">
    <citation type="journal article" date="2021" name="Mol. Plant">
        <title>Genomic insights into the fast growth of paulownias and the formation of Paulownia witches' broom.</title>
        <authorList>
            <person name="Cao Y."/>
            <person name="Sun G."/>
            <person name="Zhai X."/>
            <person name="Xu P."/>
            <person name="Ma L."/>
            <person name="Deng M."/>
            <person name="Zhao Z."/>
            <person name="Yang H."/>
            <person name="Dong Y."/>
            <person name="Shang Z."/>
            <person name="Lv Y."/>
            <person name="Yan L."/>
            <person name="Liu H."/>
            <person name="Cao X."/>
            <person name="Li B."/>
            <person name="Wang Z."/>
            <person name="Zhao X."/>
            <person name="Yu H."/>
            <person name="Wang F."/>
            <person name="Ma W."/>
            <person name="Huang J."/>
            <person name="Fan G."/>
        </authorList>
    </citation>
    <scope>NUCLEOTIDE SEQUENCE [LARGE SCALE GENOMIC DNA]</scope>
    <source>
        <strain evidence="2 3">Zhengzhou</strain>
    </source>
</reference>
<name>A0ABX8TS21_9MOLU</name>
<gene>
    <name evidence="2" type="ORF">HGD80_03745</name>
</gene>
<keyword evidence="3" id="KW-1185">Reference proteome</keyword>